<dbReference type="Proteomes" id="UP000002640">
    <property type="component" value="Unassembled WGS sequence"/>
</dbReference>
<name>G4ZHZ7_PHYSP</name>
<protein>
    <submittedName>
        <fullName evidence="1">Uncharacterized protein</fullName>
    </submittedName>
</protein>
<proteinExistence type="predicted"/>
<dbReference type="AlphaFoldDB" id="G4ZHZ7"/>
<evidence type="ECO:0000313" key="2">
    <source>
        <dbReference type="Proteomes" id="UP000002640"/>
    </source>
</evidence>
<sequence length="132" mass="15166">MPRPYLRVTFVDKQSLTIMNPKPWTCVEFGNCSYWHKTANISWWNLSSNQYANFYESSSCVSQVYFHYISDRKGYAAGLIRINKKKERFMRSMMVGKMSTVFRQPTITYVSACPKSSSGKEADNISANGCGR</sequence>
<dbReference type="EMBL" id="JH159154">
    <property type="protein sequence ID" value="EGZ17640.1"/>
    <property type="molecule type" value="Genomic_DNA"/>
</dbReference>
<dbReference type="RefSeq" id="XP_009526698.1">
    <property type="nucleotide sequence ID" value="XM_009528403.1"/>
</dbReference>
<gene>
    <name evidence="1" type="ORF">PHYSODRAFT_501431</name>
</gene>
<keyword evidence="2" id="KW-1185">Reference proteome</keyword>
<organism evidence="1 2">
    <name type="scientific">Phytophthora sojae (strain P6497)</name>
    <name type="common">Soybean stem and root rot agent</name>
    <name type="synonym">Phytophthora megasperma f. sp. glycines</name>
    <dbReference type="NCBI Taxonomy" id="1094619"/>
    <lineage>
        <taxon>Eukaryota</taxon>
        <taxon>Sar</taxon>
        <taxon>Stramenopiles</taxon>
        <taxon>Oomycota</taxon>
        <taxon>Peronosporomycetes</taxon>
        <taxon>Peronosporales</taxon>
        <taxon>Peronosporaceae</taxon>
        <taxon>Phytophthora</taxon>
    </lineage>
</organism>
<dbReference type="GeneID" id="20657971"/>
<reference evidence="1 2" key="1">
    <citation type="journal article" date="2006" name="Science">
        <title>Phytophthora genome sequences uncover evolutionary origins and mechanisms of pathogenesis.</title>
        <authorList>
            <person name="Tyler B.M."/>
            <person name="Tripathy S."/>
            <person name="Zhang X."/>
            <person name="Dehal P."/>
            <person name="Jiang R.H."/>
            <person name="Aerts A."/>
            <person name="Arredondo F.D."/>
            <person name="Baxter L."/>
            <person name="Bensasson D."/>
            <person name="Beynon J.L."/>
            <person name="Chapman J."/>
            <person name="Damasceno C.M."/>
            <person name="Dorrance A.E."/>
            <person name="Dou D."/>
            <person name="Dickerman A.W."/>
            <person name="Dubchak I.L."/>
            <person name="Garbelotto M."/>
            <person name="Gijzen M."/>
            <person name="Gordon S.G."/>
            <person name="Govers F."/>
            <person name="Grunwald N.J."/>
            <person name="Huang W."/>
            <person name="Ivors K.L."/>
            <person name="Jones R.W."/>
            <person name="Kamoun S."/>
            <person name="Krampis K."/>
            <person name="Lamour K.H."/>
            <person name="Lee M.K."/>
            <person name="McDonald W.H."/>
            <person name="Medina M."/>
            <person name="Meijer H.J."/>
            <person name="Nordberg E.K."/>
            <person name="Maclean D.J."/>
            <person name="Ospina-Giraldo M.D."/>
            <person name="Morris P.F."/>
            <person name="Phuntumart V."/>
            <person name="Putnam N.H."/>
            <person name="Rash S."/>
            <person name="Rose J.K."/>
            <person name="Sakihama Y."/>
            <person name="Salamov A.A."/>
            <person name="Savidor A."/>
            <person name="Scheuring C.F."/>
            <person name="Smith B.M."/>
            <person name="Sobral B.W."/>
            <person name="Terry A."/>
            <person name="Torto-Alalibo T.A."/>
            <person name="Win J."/>
            <person name="Xu Z."/>
            <person name="Zhang H."/>
            <person name="Grigoriev I.V."/>
            <person name="Rokhsar D.S."/>
            <person name="Boore J.L."/>
        </authorList>
    </citation>
    <scope>NUCLEOTIDE SEQUENCE [LARGE SCALE GENOMIC DNA]</scope>
    <source>
        <strain evidence="1 2">P6497</strain>
    </source>
</reference>
<evidence type="ECO:0000313" key="1">
    <source>
        <dbReference type="EMBL" id="EGZ17640.1"/>
    </source>
</evidence>
<dbReference type="KEGG" id="psoj:PHYSODRAFT_501431"/>
<accession>G4ZHZ7</accession>
<dbReference type="InParanoid" id="G4ZHZ7"/>